<evidence type="ECO:0000256" key="5">
    <source>
        <dbReference type="ARBA" id="ARBA00022679"/>
    </source>
</evidence>
<evidence type="ECO:0000256" key="1">
    <source>
        <dbReference type="ARBA" id="ARBA00004496"/>
    </source>
</evidence>
<accession>A0A1H8AS44</accession>
<dbReference type="GO" id="GO:0032259">
    <property type="term" value="P:methylation"/>
    <property type="evidence" value="ECO:0007669"/>
    <property type="project" value="UniProtKB-KW"/>
</dbReference>
<feature type="active site" evidence="7">
    <location>
        <position position="52"/>
    </location>
</feature>
<keyword evidence="3 7" id="KW-0963">Cytoplasm</keyword>
<evidence type="ECO:0000313" key="9">
    <source>
        <dbReference type="Proteomes" id="UP000198744"/>
    </source>
</evidence>
<keyword evidence="6 7" id="KW-0949">S-adenosyl-L-methionine</keyword>
<dbReference type="NCBIfam" id="NF001453">
    <property type="entry name" value="PRK00312.1"/>
    <property type="match status" value="1"/>
</dbReference>
<dbReference type="Gene3D" id="3.40.50.150">
    <property type="entry name" value="Vaccinia Virus protein VP39"/>
    <property type="match status" value="1"/>
</dbReference>
<dbReference type="GO" id="GO:0005737">
    <property type="term" value="C:cytoplasm"/>
    <property type="evidence" value="ECO:0007669"/>
    <property type="project" value="UniProtKB-SubCell"/>
</dbReference>
<dbReference type="PROSITE" id="PS01279">
    <property type="entry name" value="PCMT"/>
    <property type="match status" value="1"/>
</dbReference>
<dbReference type="SUPFAM" id="SSF53335">
    <property type="entry name" value="S-adenosyl-L-methionine-dependent methyltransferases"/>
    <property type="match status" value="1"/>
</dbReference>
<reference evidence="8 9" key="1">
    <citation type="submission" date="2016-10" db="EMBL/GenBank/DDBJ databases">
        <authorList>
            <person name="de Groot N.N."/>
        </authorList>
    </citation>
    <scope>NUCLEOTIDE SEQUENCE [LARGE SCALE GENOMIC DNA]</scope>
    <source>
        <strain evidence="8 9">DSM 8423</strain>
    </source>
</reference>
<dbReference type="InterPro" id="IPR000682">
    <property type="entry name" value="PCMT"/>
</dbReference>
<dbReference type="Pfam" id="PF01135">
    <property type="entry name" value="PCMT"/>
    <property type="match status" value="1"/>
</dbReference>
<keyword evidence="4 7" id="KW-0489">Methyltransferase</keyword>
<evidence type="ECO:0000256" key="6">
    <source>
        <dbReference type="ARBA" id="ARBA00022691"/>
    </source>
</evidence>
<dbReference type="Proteomes" id="UP000198744">
    <property type="component" value="Unassembled WGS sequence"/>
</dbReference>
<dbReference type="HAMAP" id="MF_00090">
    <property type="entry name" value="PIMT"/>
    <property type="match status" value="1"/>
</dbReference>
<dbReference type="STRING" id="43775.SAMN04489760_13925"/>
<protein>
    <recommendedName>
        <fullName evidence="7">Protein-L-isoaspartate O-methyltransferase</fullName>
        <ecNumber evidence="7">2.1.1.77</ecNumber>
    </recommendedName>
    <alternativeName>
        <fullName evidence="7">L-isoaspartyl protein carboxyl methyltransferase</fullName>
    </alternativeName>
    <alternativeName>
        <fullName evidence="7">Protein L-isoaspartyl methyltransferase</fullName>
    </alternativeName>
    <alternativeName>
        <fullName evidence="7">Protein-beta-aspartate methyltransferase</fullName>
        <shortName evidence="7">PIMT</shortName>
    </alternativeName>
</protein>
<comment type="similarity">
    <text evidence="2 7">Belongs to the methyltransferase superfamily. L-isoaspartyl/D-aspartyl protein methyltransferase family.</text>
</comment>
<gene>
    <name evidence="7" type="primary">pcm</name>
    <name evidence="8" type="ORF">SAMN04489760_13925</name>
</gene>
<comment type="catalytic activity">
    <reaction evidence="7">
        <text>[protein]-L-isoaspartate + S-adenosyl-L-methionine = [protein]-L-isoaspartate alpha-methyl ester + S-adenosyl-L-homocysteine</text>
        <dbReference type="Rhea" id="RHEA:12705"/>
        <dbReference type="Rhea" id="RHEA-COMP:12143"/>
        <dbReference type="Rhea" id="RHEA-COMP:12144"/>
        <dbReference type="ChEBI" id="CHEBI:57856"/>
        <dbReference type="ChEBI" id="CHEBI:59789"/>
        <dbReference type="ChEBI" id="CHEBI:90596"/>
        <dbReference type="ChEBI" id="CHEBI:90598"/>
        <dbReference type="EC" id="2.1.1.77"/>
    </reaction>
</comment>
<evidence type="ECO:0000313" key="8">
    <source>
        <dbReference type="EMBL" id="SEM72784.1"/>
    </source>
</evidence>
<keyword evidence="9" id="KW-1185">Reference proteome</keyword>
<dbReference type="PANTHER" id="PTHR11579">
    <property type="entry name" value="PROTEIN-L-ISOASPARTATE O-METHYLTRANSFERASE"/>
    <property type="match status" value="1"/>
</dbReference>
<dbReference type="EMBL" id="FOBS01000039">
    <property type="protein sequence ID" value="SEM72784.1"/>
    <property type="molecule type" value="Genomic_DNA"/>
</dbReference>
<evidence type="ECO:0000256" key="4">
    <source>
        <dbReference type="ARBA" id="ARBA00022603"/>
    </source>
</evidence>
<dbReference type="GO" id="GO:0004719">
    <property type="term" value="F:protein-L-isoaspartate (D-aspartate) O-methyltransferase activity"/>
    <property type="evidence" value="ECO:0007669"/>
    <property type="project" value="UniProtKB-UniRule"/>
</dbReference>
<comment type="subcellular location">
    <subcellularLocation>
        <location evidence="1 7">Cytoplasm</location>
    </subcellularLocation>
</comment>
<evidence type="ECO:0000256" key="3">
    <source>
        <dbReference type="ARBA" id="ARBA00022490"/>
    </source>
</evidence>
<proteinExistence type="inferred from homology"/>
<organism evidence="8 9">
    <name type="scientific">Syntrophus gentianae</name>
    <dbReference type="NCBI Taxonomy" id="43775"/>
    <lineage>
        <taxon>Bacteria</taxon>
        <taxon>Pseudomonadati</taxon>
        <taxon>Thermodesulfobacteriota</taxon>
        <taxon>Syntrophia</taxon>
        <taxon>Syntrophales</taxon>
        <taxon>Syntrophaceae</taxon>
        <taxon>Syntrophus</taxon>
    </lineage>
</organism>
<comment type="function">
    <text evidence="7">Catalyzes the methyl esterification of L-isoaspartyl residues in peptides and proteins that result from spontaneous decomposition of normal L-aspartyl and L-asparaginyl residues. It plays a role in the repair and/or degradation of damaged proteins.</text>
</comment>
<evidence type="ECO:0000256" key="2">
    <source>
        <dbReference type="ARBA" id="ARBA00005369"/>
    </source>
</evidence>
<dbReference type="EC" id="2.1.1.77" evidence="7"/>
<dbReference type="CDD" id="cd02440">
    <property type="entry name" value="AdoMet_MTases"/>
    <property type="match status" value="1"/>
</dbReference>
<sequence length="207" mass="22656">MVDTQIRARGIADSRILEAMSKIQRHLFVDEALADQAYNDNPLPIGELQTISQPYMVALMTDAMELKGRERVLEIGTGSGYQTALLAELADQVFSIERIASLANNARRILDHLGYYNVAIRVGDGTYGWKEEAPFDAILVTAGAPGIPQPLIEQLAIGGRLVLPVGGRSIQDLIKITRQSEDIQDVKKESLGGCRFVDLIGEYGWSG</sequence>
<dbReference type="FunFam" id="3.40.50.150:FF:000010">
    <property type="entry name" value="Protein-L-isoaspartate O-methyltransferase"/>
    <property type="match status" value="1"/>
</dbReference>
<dbReference type="GO" id="GO:0030091">
    <property type="term" value="P:protein repair"/>
    <property type="evidence" value="ECO:0007669"/>
    <property type="project" value="UniProtKB-UniRule"/>
</dbReference>
<dbReference type="AlphaFoldDB" id="A0A1H8AS44"/>
<keyword evidence="5 7" id="KW-0808">Transferase</keyword>
<dbReference type="InterPro" id="IPR029063">
    <property type="entry name" value="SAM-dependent_MTases_sf"/>
</dbReference>
<name>A0A1H8AS44_9BACT</name>
<dbReference type="PANTHER" id="PTHR11579:SF0">
    <property type="entry name" value="PROTEIN-L-ISOASPARTATE(D-ASPARTATE) O-METHYLTRANSFERASE"/>
    <property type="match status" value="1"/>
</dbReference>
<dbReference type="NCBIfam" id="TIGR00080">
    <property type="entry name" value="pimt"/>
    <property type="match status" value="1"/>
</dbReference>
<evidence type="ECO:0000256" key="7">
    <source>
        <dbReference type="HAMAP-Rule" id="MF_00090"/>
    </source>
</evidence>